<reference evidence="1" key="1">
    <citation type="journal article" date="2011" name="Plant Physiol.">
        <title>Comprehensive sequence analysis of 24,783 barley full-length cDNAs derived from 12 clone libraries.</title>
        <authorList>
            <person name="Matsumoto T."/>
            <person name="Tanaka T."/>
            <person name="Sakai H."/>
            <person name="Amano N."/>
            <person name="Kanamori H."/>
            <person name="Kurita K."/>
            <person name="Kikuta A."/>
            <person name="Kamiya K."/>
            <person name="Yamamoto M."/>
            <person name="Ikawa H."/>
            <person name="Fujii N."/>
            <person name="Hori K."/>
            <person name="Itoh T."/>
            <person name="Sato K."/>
        </authorList>
    </citation>
    <scope>NUCLEOTIDE SEQUENCE</scope>
    <source>
        <tissue evidence="1">Leaf</tissue>
    </source>
</reference>
<dbReference type="AlphaFoldDB" id="F2D7R8"/>
<dbReference type="EMBL" id="AK359930">
    <property type="protein sequence ID" value="BAJ91139.1"/>
    <property type="molecule type" value="mRNA"/>
</dbReference>
<sequence length="60" mass="7136">MRKHYKFIFFFLFSFSVCGRCFSLLCFLTLNCETLSATWSLFILVYRAGKDLPQACFYHC</sequence>
<evidence type="ECO:0000313" key="1">
    <source>
        <dbReference type="EMBL" id="BAJ91139.1"/>
    </source>
</evidence>
<accession>F2D7R8</accession>
<organism evidence="1">
    <name type="scientific">Hordeum vulgare subsp. vulgare</name>
    <name type="common">Domesticated barley</name>
    <dbReference type="NCBI Taxonomy" id="112509"/>
    <lineage>
        <taxon>Eukaryota</taxon>
        <taxon>Viridiplantae</taxon>
        <taxon>Streptophyta</taxon>
        <taxon>Embryophyta</taxon>
        <taxon>Tracheophyta</taxon>
        <taxon>Spermatophyta</taxon>
        <taxon>Magnoliopsida</taxon>
        <taxon>Liliopsida</taxon>
        <taxon>Poales</taxon>
        <taxon>Poaceae</taxon>
        <taxon>BOP clade</taxon>
        <taxon>Pooideae</taxon>
        <taxon>Triticodae</taxon>
        <taxon>Triticeae</taxon>
        <taxon>Hordeinae</taxon>
        <taxon>Hordeum</taxon>
    </lineage>
</organism>
<name>F2D7R8_HORVV</name>
<protein>
    <submittedName>
        <fullName evidence="1">Predicted protein</fullName>
    </submittedName>
</protein>
<proteinExistence type="evidence at transcript level"/>